<reference evidence="1" key="1">
    <citation type="submission" date="2021-05" db="EMBL/GenBank/DDBJ databases">
        <authorList>
            <person name="Pan Q."/>
            <person name="Jouanno E."/>
            <person name="Zahm M."/>
            <person name="Klopp C."/>
            <person name="Cabau C."/>
            <person name="Louis A."/>
            <person name="Berthelot C."/>
            <person name="Parey E."/>
            <person name="Roest Crollius H."/>
            <person name="Montfort J."/>
            <person name="Robinson-Rechavi M."/>
            <person name="Bouchez O."/>
            <person name="Lampietro C."/>
            <person name="Lopez Roques C."/>
            <person name="Donnadieu C."/>
            <person name="Postlethwait J."/>
            <person name="Bobe J."/>
            <person name="Dillon D."/>
            <person name="Chandos A."/>
            <person name="von Hippel F."/>
            <person name="Guiguen Y."/>
        </authorList>
    </citation>
    <scope>NUCLEOTIDE SEQUENCE</scope>
    <source>
        <strain evidence="1">YG-Jan2019</strain>
    </source>
</reference>
<proteinExistence type="predicted"/>
<dbReference type="EMBL" id="CM055741">
    <property type="protein sequence ID" value="KAJ8001540.1"/>
    <property type="molecule type" value="Genomic_DNA"/>
</dbReference>
<sequence length="189" mass="21355">MDDQEPPSVVDGPSLVWQPEKTRCRKSGCSNIFAGVNLRQLKRLFNMAGDRDAEQRAKLVLAGERRDGEEEKAREEEAVEARLVQTLVSFKVKARSRSGIRTEGHREPKWLKAFGHLRIKESLNEPEDREQGDPSDFKELDPLPGGSIEAVAQVEPQRPLEKLPLGRQGATTRQEASKGAERYLHRILH</sequence>
<protein>
    <submittedName>
        <fullName evidence="1">Uncharacterized protein</fullName>
    </submittedName>
</protein>
<dbReference type="Proteomes" id="UP001157502">
    <property type="component" value="Chromosome 14"/>
</dbReference>
<comment type="caution">
    <text evidence="1">The sequence shown here is derived from an EMBL/GenBank/DDBJ whole genome shotgun (WGS) entry which is preliminary data.</text>
</comment>
<evidence type="ECO:0000313" key="2">
    <source>
        <dbReference type="Proteomes" id="UP001157502"/>
    </source>
</evidence>
<evidence type="ECO:0000313" key="1">
    <source>
        <dbReference type="EMBL" id="KAJ8001540.1"/>
    </source>
</evidence>
<gene>
    <name evidence="1" type="ORF">DPEC_G00170550</name>
</gene>
<accession>A0ACC2GDL3</accession>
<organism evidence="1 2">
    <name type="scientific">Dallia pectoralis</name>
    <name type="common">Alaska blackfish</name>
    <dbReference type="NCBI Taxonomy" id="75939"/>
    <lineage>
        <taxon>Eukaryota</taxon>
        <taxon>Metazoa</taxon>
        <taxon>Chordata</taxon>
        <taxon>Craniata</taxon>
        <taxon>Vertebrata</taxon>
        <taxon>Euteleostomi</taxon>
        <taxon>Actinopterygii</taxon>
        <taxon>Neopterygii</taxon>
        <taxon>Teleostei</taxon>
        <taxon>Protacanthopterygii</taxon>
        <taxon>Esociformes</taxon>
        <taxon>Umbridae</taxon>
        <taxon>Dallia</taxon>
    </lineage>
</organism>
<keyword evidence="2" id="KW-1185">Reference proteome</keyword>
<name>A0ACC2GDL3_DALPE</name>